<evidence type="ECO:0000313" key="2">
    <source>
        <dbReference type="Proteomes" id="UP000475905"/>
    </source>
</evidence>
<comment type="caution">
    <text evidence="1">The sequence shown here is derived from an EMBL/GenBank/DDBJ whole genome shotgun (WGS) entry which is preliminary data.</text>
</comment>
<dbReference type="AlphaFoldDB" id="A0A6L3KTK7"/>
<organism evidence="1 2">
    <name type="scientific">Bacteroides caccae</name>
    <dbReference type="NCBI Taxonomy" id="47678"/>
    <lineage>
        <taxon>Bacteria</taxon>
        <taxon>Pseudomonadati</taxon>
        <taxon>Bacteroidota</taxon>
        <taxon>Bacteroidia</taxon>
        <taxon>Bacteroidales</taxon>
        <taxon>Bacteroidaceae</taxon>
        <taxon>Bacteroides</taxon>
    </lineage>
</organism>
<dbReference type="EMBL" id="VVYP01000009">
    <property type="protein sequence ID" value="KAA5463800.1"/>
    <property type="molecule type" value="Genomic_DNA"/>
</dbReference>
<reference evidence="1 2" key="1">
    <citation type="journal article" date="2019" name="Nat. Med.">
        <title>A library of human gut bacterial isolates paired with longitudinal multiomics data enables mechanistic microbiome research.</title>
        <authorList>
            <person name="Poyet M."/>
            <person name="Groussin M."/>
            <person name="Gibbons S.M."/>
            <person name="Avila-Pacheco J."/>
            <person name="Jiang X."/>
            <person name="Kearney S.M."/>
            <person name="Perrotta A.R."/>
            <person name="Berdy B."/>
            <person name="Zhao S."/>
            <person name="Lieberman T.D."/>
            <person name="Swanson P.K."/>
            <person name="Smith M."/>
            <person name="Roesemann S."/>
            <person name="Alexander J.E."/>
            <person name="Rich S.A."/>
            <person name="Livny J."/>
            <person name="Vlamakis H."/>
            <person name="Clish C."/>
            <person name="Bullock K."/>
            <person name="Deik A."/>
            <person name="Scott J."/>
            <person name="Pierce K.A."/>
            <person name="Xavier R.J."/>
            <person name="Alm E.J."/>
        </authorList>
    </citation>
    <scope>NUCLEOTIDE SEQUENCE [LARGE SCALE GENOMIC DNA]</scope>
    <source>
        <strain evidence="1 2">BIOML-A31</strain>
    </source>
</reference>
<name>A0A6L3KTK7_9BACE</name>
<proteinExistence type="predicted"/>
<evidence type="ECO:0000313" key="1">
    <source>
        <dbReference type="EMBL" id="KAA5463800.1"/>
    </source>
</evidence>
<sequence>MSFVLTYTNSVRCGKSHKQALKEASTQAAKSGATAMVVGVGTQQLLRTSVGRSMAASATHASRTVIDVACKTQVGQQIVEKTATALVGKQVVGQAAKNVLAKGMRTNMVTGGVMLAAQTIPDAVKVCQGKMSGGQFCENVASNTAGLGGGYAGATAGAALGTAIFPGVGTVIGGIIGGVGGGIAGSSVVRGICSWFH</sequence>
<dbReference type="RefSeq" id="WP_149935196.1">
    <property type="nucleotide sequence ID" value="NZ_VVYP01000009.1"/>
</dbReference>
<accession>A0A6L3KTK7</accession>
<protein>
    <submittedName>
        <fullName evidence="1">Uncharacterized protein</fullName>
    </submittedName>
</protein>
<gene>
    <name evidence="1" type="ORF">F2Y36_09390</name>
</gene>
<dbReference type="Proteomes" id="UP000475905">
    <property type="component" value="Unassembled WGS sequence"/>
</dbReference>